<gene>
    <name evidence="2" type="ORF">QS795_000745</name>
</gene>
<dbReference type="RefSeq" id="WP_286271555.1">
    <property type="nucleotide sequence ID" value="NZ_CP135990.1"/>
</dbReference>
<dbReference type="EMBL" id="CP135990">
    <property type="protein sequence ID" value="WPA92340.1"/>
    <property type="molecule type" value="Genomic_DNA"/>
</dbReference>
<reference evidence="2 3" key="1">
    <citation type="submission" date="2023-09" db="EMBL/GenBank/DDBJ databases">
        <title>Genomic Revisitation and Reclassification of the Genus Providencia.</title>
        <authorList>
            <person name="Dong X."/>
        </authorList>
    </citation>
    <scope>NUCLEOTIDE SEQUENCE [LARGE SCALE GENOMIC DNA]</scope>
    <source>
        <strain evidence="2 3">D4759</strain>
    </source>
</reference>
<organism evidence="2 3">
    <name type="scientific">Providencia zhijiangensis</name>
    <dbReference type="NCBI Taxonomy" id="3053982"/>
    <lineage>
        <taxon>Bacteria</taxon>
        <taxon>Pseudomonadati</taxon>
        <taxon>Pseudomonadota</taxon>
        <taxon>Gammaproteobacteria</taxon>
        <taxon>Enterobacterales</taxon>
        <taxon>Morganellaceae</taxon>
        <taxon>Providencia</taxon>
    </lineage>
</organism>
<dbReference type="SUPFAM" id="SSF140129">
    <property type="entry name" value="MxiH-like"/>
    <property type="match status" value="1"/>
</dbReference>
<dbReference type="Proteomes" id="UP001302443">
    <property type="component" value="Chromosome"/>
</dbReference>
<sequence length="103" mass="11218">MATPGINNTNGNWDASALEKESTTATDNKWGMMYRSSAGISERTKTIADELKSMIDNPNLEVDNPLVLGKITALSGNYNMARQLQSNVMKSIKDAAQAIIRNV</sequence>
<protein>
    <submittedName>
        <fullName evidence="2">EscF/YscF/HrpA family type III secretion system needle major subunit</fullName>
    </submittedName>
</protein>
<feature type="compositionally biased region" description="Polar residues" evidence="1">
    <location>
        <begin position="1"/>
        <end position="13"/>
    </location>
</feature>
<dbReference type="InterPro" id="IPR037203">
    <property type="entry name" value="T3SS_needle-like_sf"/>
</dbReference>
<evidence type="ECO:0000256" key="1">
    <source>
        <dbReference type="SAM" id="MobiDB-lite"/>
    </source>
</evidence>
<proteinExistence type="predicted"/>
<dbReference type="Gene3D" id="1.20.58.90">
    <property type="match status" value="1"/>
</dbReference>
<keyword evidence="3" id="KW-1185">Reference proteome</keyword>
<accession>A0ABZ0N2Y5</accession>
<name>A0ABZ0N2Y5_9GAMM</name>
<evidence type="ECO:0000313" key="3">
    <source>
        <dbReference type="Proteomes" id="UP001302443"/>
    </source>
</evidence>
<evidence type="ECO:0000313" key="2">
    <source>
        <dbReference type="EMBL" id="WPA92340.1"/>
    </source>
</evidence>
<feature type="region of interest" description="Disordered" evidence="1">
    <location>
        <begin position="1"/>
        <end position="22"/>
    </location>
</feature>